<organism evidence="3">
    <name type="scientific">Thelazia callipaeda</name>
    <name type="common">Oriental eyeworm</name>
    <name type="synonym">Parasitic nematode</name>
    <dbReference type="NCBI Taxonomy" id="103827"/>
    <lineage>
        <taxon>Eukaryota</taxon>
        <taxon>Metazoa</taxon>
        <taxon>Ecdysozoa</taxon>
        <taxon>Nematoda</taxon>
        <taxon>Chromadorea</taxon>
        <taxon>Rhabditida</taxon>
        <taxon>Spirurina</taxon>
        <taxon>Spiruromorpha</taxon>
        <taxon>Thelazioidea</taxon>
        <taxon>Thelaziidae</taxon>
        <taxon>Thelazia</taxon>
    </lineage>
</organism>
<proteinExistence type="predicted"/>
<sequence>MRRRLRKKKPSADRDSSSFEIETPDFFRHSLSSESFSSPKFTDFAEHNIWLETQLNIFHSDWTRDVNIRNQSPVINSKFLEDVRVYVDVKLKAVHVLRRMLRDMGATVCLRFVIKKILFNV</sequence>
<evidence type="ECO:0000313" key="1">
    <source>
        <dbReference type="EMBL" id="VDN01458.1"/>
    </source>
</evidence>
<name>A0A0N5CVM6_THECL</name>
<reference evidence="3" key="1">
    <citation type="submission" date="2017-02" db="UniProtKB">
        <authorList>
            <consortium name="WormBaseParasite"/>
        </authorList>
    </citation>
    <scope>IDENTIFICATION</scope>
</reference>
<evidence type="ECO:0000313" key="3">
    <source>
        <dbReference type="WBParaSite" id="TCLT_0000437001-mRNA-1"/>
    </source>
</evidence>
<accession>A0A0N5CVM6</accession>
<protein>
    <submittedName>
        <fullName evidence="3">PRELI/MSF1 domain-containing protein</fullName>
    </submittedName>
</protein>
<dbReference type="WBParaSite" id="TCLT_0000437001-mRNA-1">
    <property type="protein sequence ID" value="TCLT_0000437001-mRNA-1"/>
    <property type="gene ID" value="TCLT_0000437001"/>
</dbReference>
<evidence type="ECO:0000313" key="2">
    <source>
        <dbReference type="Proteomes" id="UP000276776"/>
    </source>
</evidence>
<keyword evidence="2" id="KW-1185">Reference proteome</keyword>
<gene>
    <name evidence="1" type="ORF">TCLT_LOCUS4359</name>
</gene>
<dbReference type="AlphaFoldDB" id="A0A0N5CVM6"/>
<dbReference type="Proteomes" id="UP000276776">
    <property type="component" value="Unassembled WGS sequence"/>
</dbReference>
<dbReference type="EMBL" id="UYYF01004286">
    <property type="protein sequence ID" value="VDN01458.1"/>
    <property type="molecule type" value="Genomic_DNA"/>
</dbReference>
<dbReference type="STRING" id="103827.A0A0N5CVM6"/>
<reference evidence="1 2" key="2">
    <citation type="submission" date="2018-11" db="EMBL/GenBank/DDBJ databases">
        <authorList>
            <consortium name="Pathogen Informatics"/>
        </authorList>
    </citation>
    <scope>NUCLEOTIDE SEQUENCE [LARGE SCALE GENOMIC DNA]</scope>
</reference>